<organism evidence="9">
    <name type="scientific">Aceria tosichella</name>
    <name type="common">wheat curl mite</name>
    <dbReference type="NCBI Taxonomy" id="561515"/>
    <lineage>
        <taxon>Eukaryota</taxon>
        <taxon>Metazoa</taxon>
        <taxon>Ecdysozoa</taxon>
        <taxon>Arthropoda</taxon>
        <taxon>Chelicerata</taxon>
        <taxon>Arachnida</taxon>
        <taxon>Acari</taxon>
        <taxon>Acariformes</taxon>
        <taxon>Trombidiformes</taxon>
        <taxon>Prostigmata</taxon>
        <taxon>Eupodina</taxon>
        <taxon>Eriophyoidea</taxon>
        <taxon>Eriophyidae</taxon>
        <taxon>Eriophyinae</taxon>
        <taxon>Aceriini</taxon>
        <taxon>Aceria</taxon>
    </lineage>
</organism>
<dbReference type="InterPro" id="IPR000971">
    <property type="entry name" value="Globin"/>
</dbReference>
<evidence type="ECO:0000256" key="1">
    <source>
        <dbReference type="ARBA" id="ARBA00022448"/>
    </source>
</evidence>
<feature type="region of interest" description="Disordered" evidence="7">
    <location>
        <begin position="150"/>
        <end position="244"/>
    </location>
</feature>
<evidence type="ECO:0000259" key="8">
    <source>
        <dbReference type="PROSITE" id="PS01033"/>
    </source>
</evidence>
<gene>
    <name evidence="9" type="primary">GLB_1</name>
    <name evidence="10" type="synonym">GLB_0</name>
    <name evidence="11" type="synonym">GLB_2</name>
    <name evidence="9" type="ORF">g.10375</name>
    <name evidence="10" type="ORF">g.10377</name>
    <name evidence="11" type="ORF">g.10379</name>
</gene>
<feature type="compositionally biased region" description="Basic and acidic residues" evidence="7">
    <location>
        <begin position="222"/>
        <end position="233"/>
    </location>
</feature>
<comment type="similarity">
    <text evidence="6">Belongs to the globin family.</text>
</comment>
<evidence type="ECO:0000256" key="2">
    <source>
        <dbReference type="ARBA" id="ARBA00022617"/>
    </source>
</evidence>
<proteinExistence type="inferred from homology"/>
<evidence type="ECO:0000256" key="4">
    <source>
        <dbReference type="ARBA" id="ARBA00022723"/>
    </source>
</evidence>
<evidence type="ECO:0000256" key="3">
    <source>
        <dbReference type="ARBA" id="ARBA00022621"/>
    </source>
</evidence>
<dbReference type="GO" id="GO:0019825">
    <property type="term" value="F:oxygen binding"/>
    <property type="evidence" value="ECO:0007669"/>
    <property type="project" value="InterPro"/>
</dbReference>
<keyword evidence="3 6" id="KW-0561">Oxygen transport</keyword>
<dbReference type="Gene3D" id="1.10.490.10">
    <property type="entry name" value="Globins"/>
    <property type="match status" value="1"/>
</dbReference>
<feature type="domain" description="Globin" evidence="8">
    <location>
        <begin position="2"/>
        <end position="129"/>
    </location>
</feature>
<dbReference type="PROSITE" id="PS01033">
    <property type="entry name" value="GLOBIN"/>
    <property type="match status" value="1"/>
</dbReference>
<keyword evidence="2 6" id="KW-0349">Heme</keyword>
<reference evidence="9" key="1">
    <citation type="submission" date="2018-10" db="EMBL/GenBank/DDBJ databases">
        <title>Transcriptome assembly of Aceria tosichella (Wheat curl mite) Type 2.</title>
        <authorList>
            <person name="Scully E.D."/>
            <person name="Geib S.M."/>
            <person name="Palmer N.A."/>
            <person name="Gupta A.K."/>
            <person name="Sarath G."/>
            <person name="Tatineni S."/>
        </authorList>
    </citation>
    <scope>NUCLEOTIDE SEQUENCE</scope>
    <source>
        <strain evidence="9">LincolnNE</strain>
    </source>
</reference>
<protein>
    <submittedName>
        <fullName evidence="9">Globin</fullName>
    </submittedName>
</protein>
<evidence type="ECO:0000256" key="7">
    <source>
        <dbReference type="SAM" id="MobiDB-lite"/>
    </source>
</evidence>
<feature type="compositionally biased region" description="Low complexity" evidence="7">
    <location>
        <begin position="160"/>
        <end position="174"/>
    </location>
</feature>
<evidence type="ECO:0000313" key="9">
    <source>
        <dbReference type="EMBL" id="MDE47429.1"/>
    </source>
</evidence>
<evidence type="ECO:0000313" key="11">
    <source>
        <dbReference type="EMBL" id="MDE51576.1"/>
    </source>
</evidence>
<dbReference type="GO" id="GO:0046872">
    <property type="term" value="F:metal ion binding"/>
    <property type="evidence" value="ECO:0007669"/>
    <property type="project" value="UniProtKB-KW"/>
</dbReference>
<dbReference type="CDD" id="cd01040">
    <property type="entry name" value="Mb-like"/>
    <property type="match status" value="1"/>
</dbReference>
<dbReference type="InterPro" id="IPR044399">
    <property type="entry name" value="Mb-like_M"/>
</dbReference>
<dbReference type="InterPro" id="IPR009050">
    <property type="entry name" value="Globin-like_sf"/>
</dbReference>
<name>A0A6G1SAM9_9ACAR</name>
<evidence type="ECO:0000256" key="6">
    <source>
        <dbReference type="RuleBase" id="RU000356"/>
    </source>
</evidence>
<dbReference type="EMBL" id="GGYP01005705">
    <property type="protein sequence ID" value="MDE50476.1"/>
    <property type="molecule type" value="Transcribed_RNA"/>
</dbReference>
<dbReference type="EMBL" id="GGYP01002658">
    <property type="protein sequence ID" value="MDE47429.1"/>
    <property type="molecule type" value="Transcribed_RNA"/>
</dbReference>
<keyword evidence="5" id="KW-0408">Iron</keyword>
<keyword evidence="1 6" id="KW-0813">Transport</keyword>
<dbReference type="SUPFAM" id="SSF46458">
    <property type="entry name" value="Globin-like"/>
    <property type="match status" value="1"/>
</dbReference>
<dbReference type="GO" id="GO:0020037">
    <property type="term" value="F:heme binding"/>
    <property type="evidence" value="ECO:0007669"/>
    <property type="project" value="InterPro"/>
</dbReference>
<dbReference type="AlphaFoldDB" id="A0A6G1SAM9"/>
<dbReference type="InterPro" id="IPR012292">
    <property type="entry name" value="Globin/Proto"/>
</dbReference>
<dbReference type="PANTHER" id="PTHR47217">
    <property type="entry name" value="GLOBIN-LIKE PROTEIN"/>
    <property type="match status" value="1"/>
</dbReference>
<dbReference type="Pfam" id="PF00042">
    <property type="entry name" value="Globin"/>
    <property type="match status" value="1"/>
</dbReference>
<evidence type="ECO:0000313" key="10">
    <source>
        <dbReference type="EMBL" id="MDE50476.1"/>
    </source>
</evidence>
<accession>A0A6G1SAM9</accession>
<dbReference type="EMBL" id="GGYP01006805">
    <property type="protein sequence ID" value="MDE51576.1"/>
    <property type="molecule type" value="Transcribed_RNA"/>
</dbReference>
<dbReference type="PANTHER" id="PTHR47217:SF1">
    <property type="entry name" value="GLOBIN-LIKE PROTEIN"/>
    <property type="match status" value="1"/>
</dbReference>
<dbReference type="GO" id="GO:0005344">
    <property type="term" value="F:oxygen carrier activity"/>
    <property type="evidence" value="ECO:0007669"/>
    <property type="project" value="UniProtKB-KW"/>
</dbReference>
<keyword evidence="4" id="KW-0479">Metal-binding</keyword>
<evidence type="ECO:0000256" key="5">
    <source>
        <dbReference type="ARBA" id="ARBA00023004"/>
    </source>
</evidence>
<sequence>MALSEADVELIRASWIRARSDSIGAGVLLFKGLFTKFPDYLRLFNQFEDLDLDRIQENKRLVKHAVKVIETVTFVVDSIGDPTKHDQLNEALVGLVRGHQKRRIGLEEFQNLGIVLIDFICDLNNRRYNADGHQTNPNCRLISSSGIAPAGPPVTRGCNSSTSSSQDSGTMTSTLDKIRASLSPSSSSEDDSVLSRTLTSEITDEPIISGGLSMENHHHHNPHEADKYHEDHNANACDPDGQRLVHDSRRHSMKLDTSQLVIAWKKLYKIILDLVKSEESSASRE</sequence>